<dbReference type="EMBL" id="ADKX01000033">
    <property type="protein sequence ID" value="EFW04795.1"/>
    <property type="molecule type" value="Genomic_DNA"/>
</dbReference>
<sequence length="78" mass="8902">MLKEGTVVFFLINGYIMSGRVINIEGNDEDYNFSIEGYAGCSGPHIIASRQIHRTVFLTQEEAKKYKNNPQMYLSSYC</sequence>
<proteinExistence type="predicted"/>
<name>E7GAX9_9FIRM</name>
<reference evidence="1 2" key="1">
    <citation type="submission" date="2010-12" db="EMBL/GenBank/DDBJ databases">
        <title>The Genome Sequence of Coprobacillus sp. strain 29_1.</title>
        <authorList>
            <consortium name="The Broad Institute Genome Sequencing Platform"/>
            <person name="Earl A."/>
            <person name="Ward D."/>
            <person name="Feldgarden M."/>
            <person name="Gevers D."/>
            <person name="Daigneault M."/>
            <person name="Sibley C.D."/>
            <person name="White A."/>
            <person name="Strauss J."/>
            <person name="Allen-Vercoe E."/>
            <person name="Young S.K."/>
            <person name="Zeng Q."/>
            <person name="Gargeya S."/>
            <person name="Fitzgerald M."/>
            <person name="Haas B."/>
            <person name="Abouelleil A."/>
            <person name="Alvarado L."/>
            <person name="Arachchi H.M."/>
            <person name="Berlin A."/>
            <person name="Brown A."/>
            <person name="Chapman S.B."/>
            <person name="Chen Z."/>
            <person name="Dunbar C."/>
            <person name="Freedman E."/>
            <person name="Gearin G."/>
            <person name="Gellesch M."/>
            <person name="Goldberg J."/>
            <person name="Griggs A."/>
            <person name="Gujja S."/>
            <person name="Heilman E."/>
            <person name="Heiman D."/>
            <person name="Howarth C."/>
            <person name="Larson L."/>
            <person name="Lui A."/>
            <person name="MacDonald P.J.P."/>
            <person name="Mehta T."/>
            <person name="Montmayeur A."/>
            <person name="Murphy C."/>
            <person name="Neiman D."/>
            <person name="Pearson M."/>
            <person name="Priest M."/>
            <person name="Roberts A."/>
            <person name="Saif S."/>
            <person name="Shea T."/>
            <person name="Shenoy N."/>
            <person name="Sisk P."/>
            <person name="Stolte C."/>
            <person name="Sykes S."/>
            <person name="White J."/>
            <person name="Yandava C."/>
            <person name="Nusbaum C."/>
            <person name="Birren B."/>
        </authorList>
    </citation>
    <scope>NUCLEOTIDE SEQUENCE [LARGE SCALE GENOMIC DNA]</scope>
    <source>
        <strain evidence="1 2">29_1</strain>
    </source>
</reference>
<dbReference type="RefSeq" id="WP_008789021.1">
    <property type="nucleotide sequence ID" value="NZ_AKCB01000001.1"/>
</dbReference>
<protein>
    <submittedName>
        <fullName evidence="1">Uncharacterized protein</fullName>
    </submittedName>
</protein>
<keyword evidence="2" id="KW-1185">Reference proteome</keyword>
<comment type="caution">
    <text evidence="1">The sequence shown here is derived from an EMBL/GenBank/DDBJ whole genome shotgun (WGS) entry which is preliminary data.</text>
</comment>
<evidence type="ECO:0000313" key="2">
    <source>
        <dbReference type="Proteomes" id="UP000003157"/>
    </source>
</evidence>
<dbReference type="STRING" id="100884.GCA_000269565_02015"/>
<dbReference type="eggNOG" id="ENOG503354P">
    <property type="taxonomic scope" value="Bacteria"/>
</dbReference>
<organism evidence="1 2">
    <name type="scientific">Coprobacillus cateniformis</name>
    <dbReference type="NCBI Taxonomy" id="100884"/>
    <lineage>
        <taxon>Bacteria</taxon>
        <taxon>Bacillati</taxon>
        <taxon>Bacillota</taxon>
        <taxon>Erysipelotrichia</taxon>
        <taxon>Erysipelotrichales</taxon>
        <taxon>Coprobacillaceae</taxon>
        <taxon>Coprobacillus</taxon>
    </lineage>
</organism>
<dbReference type="OrthoDB" id="1645009at2"/>
<accession>E7GAX9</accession>
<dbReference type="GeneID" id="78229863"/>
<gene>
    <name evidence="1" type="ORF">HMPREF9488_01919</name>
</gene>
<evidence type="ECO:0000313" key="1">
    <source>
        <dbReference type="EMBL" id="EFW04795.1"/>
    </source>
</evidence>
<dbReference type="HOGENOM" id="CLU_185977_0_0_9"/>
<dbReference type="Proteomes" id="UP000003157">
    <property type="component" value="Unassembled WGS sequence"/>
</dbReference>
<dbReference type="AlphaFoldDB" id="E7GAX9"/>